<organism evidence="7 8">
    <name type="scientific">Trichoderma breve</name>
    <dbReference type="NCBI Taxonomy" id="2034170"/>
    <lineage>
        <taxon>Eukaryota</taxon>
        <taxon>Fungi</taxon>
        <taxon>Dikarya</taxon>
        <taxon>Ascomycota</taxon>
        <taxon>Pezizomycotina</taxon>
        <taxon>Sordariomycetes</taxon>
        <taxon>Hypocreomycetidae</taxon>
        <taxon>Hypocreales</taxon>
        <taxon>Hypocreaceae</taxon>
        <taxon>Trichoderma</taxon>
    </lineage>
</organism>
<keyword evidence="2" id="KW-0843">Virulence</keyword>
<keyword evidence="5" id="KW-0732">Signal</keyword>
<gene>
    <name evidence="7" type="ORF">T069G_03627</name>
</gene>
<sequence length="192" mass="20756">MMTPTLFKVGLLLLSQLHLTWAMILPRHPLISCTGGNPAVAGDTCASFASKWNLNETLFTSLNPDINCSNLVAGYYYCVVGWDLRAPTPAPTTVPTLIPRAPATSSLASNEPQESPRFAANCIGFQLAQQHDDCSKFGIARDVFLDLNPVINQDCTNLIAGLAYCGHDKLGEQDDRDEHGGDLTAHPSRISD</sequence>
<dbReference type="InterPro" id="IPR052210">
    <property type="entry name" value="LysM1-like"/>
</dbReference>
<dbReference type="GeneID" id="80865525"/>
<feature type="region of interest" description="Disordered" evidence="4">
    <location>
        <begin position="173"/>
        <end position="192"/>
    </location>
</feature>
<evidence type="ECO:0000256" key="1">
    <source>
        <dbReference type="ARBA" id="ARBA00022669"/>
    </source>
</evidence>
<feature type="signal peptide" evidence="5">
    <location>
        <begin position="1"/>
        <end position="22"/>
    </location>
</feature>
<reference evidence="7" key="1">
    <citation type="submission" date="2022-09" db="EMBL/GenBank/DDBJ databases">
        <title>Chromosome-level assembly of Trichoderma breve T069, a fungus used in development of biopesticide product.</title>
        <authorList>
            <person name="Lin R."/>
            <person name="Liu T."/>
        </authorList>
    </citation>
    <scope>NUCLEOTIDE SEQUENCE</scope>
    <source>
        <strain evidence="7">T069</strain>
    </source>
</reference>
<evidence type="ECO:0000313" key="8">
    <source>
        <dbReference type="Proteomes" id="UP001140511"/>
    </source>
</evidence>
<dbReference type="PANTHER" id="PTHR34997:SF1">
    <property type="entry name" value="PEPTIDOGLYCAN-BINDING LYSIN DOMAIN"/>
    <property type="match status" value="1"/>
</dbReference>
<name>A0A9W9BG09_9HYPO</name>
<dbReference type="Proteomes" id="UP001140511">
    <property type="component" value="Unassembled WGS sequence"/>
</dbReference>
<dbReference type="AlphaFoldDB" id="A0A9W9BG09"/>
<dbReference type="InterPro" id="IPR018392">
    <property type="entry name" value="LysM"/>
</dbReference>
<dbReference type="EMBL" id="JAOPEN010000002">
    <property type="protein sequence ID" value="KAJ4862673.1"/>
    <property type="molecule type" value="Genomic_DNA"/>
</dbReference>
<dbReference type="PROSITE" id="PS51782">
    <property type="entry name" value="LYSM"/>
    <property type="match status" value="1"/>
</dbReference>
<dbReference type="CDD" id="cd00118">
    <property type="entry name" value="LysM"/>
    <property type="match status" value="1"/>
</dbReference>
<evidence type="ECO:0000256" key="3">
    <source>
        <dbReference type="ARBA" id="ARBA00044955"/>
    </source>
</evidence>
<comment type="similarity">
    <text evidence="3">Belongs to the secreted LysM effector family.</text>
</comment>
<evidence type="ECO:0000256" key="2">
    <source>
        <dbReference type="ARBA" id="ARBA00023026"/>
    </source>
</evidence>
<keyword evidence="1" id="KW-0147">Chitin-binding</keyword>
<dbReference type="PANTHER" id="PTHR34997">
    <property type="entry name" value="AM15"/>
    <property type="match status" value="1"/>
</dbReference>
<evidence type="ECO:0000259" key="6">
    <source>
        <dbReference type="PROSITE" id="PS51782"/>
    </source>
</evidence>
<accession>A0A9W9BG09</accession>
<dbReference type="RefSeq" id="XP_056031729.1">
    <property type="nucleotide sequence ID" value="XM_056170837.1"/>
</dbReference>
<dbReference type="InterPro" id="IPR036779">
    <property type="entry name" value="LysM_dom_sf"/>
</dbReference>
<evidence type="ECO:0000313" key="7">
    <source>
        <dbReference type="EMBL" id="KAJ4862673.1"/>
    </source>
</evidence>
<feature type="domain" description="LysM" evidence="6">
    <location>
        <begin position="35"/>
        <end position="79"/>
    </location>
</feature>
<evidence type="ECO:0000256" key="4">
    <source>
        <dbReference type="SAM" id="MobiDB-lite"/>
    </source>
</evidence>
<protein>
    <recommendedName>
        <fullName evidence="6">LysM domain-containing protein</fullName>
    </recommendedName>
</protein>
<dbReference type="GO" id="GO:0008061">
    <property type="term" value="F:chitin binding"/>
    <property type="evidence" value="ECO:0007669"/>
    <property type="project" value="UniProtKB-KW"/>
</dbReference>
<keyword evidence="8" id="KW-1185">Reference proteome</keyword>
<dbReference type="Gene3D" id="3.10.350.10">
    <property type="entry name" value="LysM domain"/>
    <property type="match status" value="1"/>
</dbReference>
<proteinExistence type="inferred from homology"/>
<dbReference type="Pfam" id="PF01476">
    <property type="entry name" value="LysM"/>
    <property type="match status" value="1"/>
</dbReference>
<evidence type="ECO:0000256" key="5">
    <source>
        <dbReference type="SAM" id="SignalP"/>
    </source>
</evidence>
<comment type="caution">
    <text evidence="7">The sequence shown here is derived from an EMBL/GenBank/DDBJ whole genome shotgun (WGS) entry which is preliminary data.</text>
</comment>
<feature type="chain" id="PRO_5040900024" description="LysM domain-containing protein" evidence="5">
    <location>
        <begin position="23"/>
        <end position="192"/>
    </location>
</feature>